<comment type="subcellular location">
    <subcellularLocation>
        <location evidence="1">Membrane</location>
        <topology evidence="1">Multi-pass membrane protein</topology>
    </subcellularLocation>
</comment>
<evidence type="ECO:0000313" key="8">
    <source>
        <dbReference type="EMBL" id="KAL1512723.1"/>
    </source>
</evidence>
<evidence type="ECO:0000256" key="3">
    <source>
        <dbReference type="ARBA" id="ARBA00022692"/>
    </source>
</evidence>
<keyword evidence="9" id="KW-1185">Reference proteome</keyword>
<feature type="transmembrane region" description="Helical" evidence="6">
    <location>
        <begin position="55"/>
        <end position="76"/>
    </location>
</feature>
<dbReference type="EMBL" id="JBDJPC010000002">
    <property type="protein sequence ID" value="KAL1512723.1"/>
    <property type="molecule type" value="Genomic_DNA"/>
</dbReference>
<dbReference type="SUPFAM" id="SSF48317">
    <property type="entry name" value="Acid phosphatase/Vanadium-dependent haloperoxidase"/>
    <property type="match status" value="1"/>
</dbReference>
<evidence type="ECO:0000256" key="5">
    <source>
        <dbReference type="ARBA" id="ARBA00023136"/>
    </source>
</evidence>
<dbReference type="Proteomes" id="UP001566132">
    <property type="component" value="Unassembled WGS sequence"/>
</dbReference>
<evidence type="ECO:0000256" key="2">
    <source>
        <dbReference type="ARBA" id="ARBA00008816"/>
    </source>
</evidence>
<dbReference type="Gene3D" id="1.20.144.10">
    <property type="entry name" value="Phosphatidic acid phosphatase type 2/haloperoxidase"/>
    <property type="match status" value="1"/>
</dbReference>
<evidence type="ECO:0000256" key="4">
    <source>
        <dbReference type="ARBA" id="ARBA00022989"/>
    </source>
</evidence>
<name>A0ABD1F570_HYPHA</name>
<dbReference type="GO" id="GO:0016020">
    <property type="term" value="C:membrane"/>
    <property type="evidence" value="ECO:0007669"/>
    <property type="project" value="UniProtKB-SubCell"/>
</dbReference>
<comment type="caution">
    <text evidence="8">The sequence shown here is derived from an EMBL/GenBank/DDBJ whole genome shotgun (WGS) entry which is preliminary data.</text>
</comment>
<comment type="similarity">
    <text evidence="2">Belongs to the PA-phosphatase related phosphoesterase family.</text>
</comment>
<keyword evidence="5 6" id="KW-0472">Membrane</keyword>
<proteinExistence type="inferred from homology"/>
<feature type="transmembrane region" description="Helical" evidence="6">
    <location>
        <begin position="177"/>
        <end position="197"/>
    </location>
</feature>
<dbReference type="InterPro" id="IPR036938">
    <property type="entry name" value="PAP2/HPO_sf"/>
</dbReference>
<gene>
    <name evidence="8" type="ORF">ABEB36_002266</name>
</gene>
<feature type="transmembrane region" description="Helical" evidence="6">
    <location>
        <begin position="240"/>
        <end position="259"/>
    </location>
</feature>
<evidence type="ECO:0000313" key="9">
    <source>
        <dbReference type="Proteomes" id="UP001566132"/>
    </source>
</evidence>
<organism evidence="8 9">
    <name type="scientific">Hypothenemus hampei</name>
    <name type="common">Coffee berry borer</name>
    <dbReference type="NCBI Taxonomy" id="57062"/>
    <lineage>
        <taxon>Eukaryota</taxon>
        <taxon>Metazoa</taxon>
        <taxon>Ecdysozoa</taxon>
        <taxon>Arthropoda</taxon>
        <taxon>Hexapoda</taxon>
        <taxon>Insecta</taxon>
        <taxon>Pterygota</taxon>
        <taxon>Neoptera</taxon>
        <taxon>Endopterygota</taxon>
        <taxon>Coleoptera</taxon>
        <taxon>Polyphaga</taxon>
        <taxon>Cucujiformia</taxon>
        <taxon>Curculionidae</taxon>
        <taxon>Scolytinae</taxon>
        <taxon>Hypothenemus</taxon>
    </lineage>
</organism>
<keyword evidence="4 6" id="KW-1133">Transmembrane helix</keyword>
<dbReference type="InterPro" id="IPR043216">
    <property type="entry name" value="PAP-like"/>
</dbReference>
<evidence type="ECO:0000259" key="7">
    <source>
        <dbReference type="SMART" id="SM00014"/>
    </source>
</evidence>
<reference evidence="8 9" key="1">
    <citation type="submission" date="2024-05" db="EMBL/GenBank/DDBJ databases">
        <title>Genetic variation in Jamaican populations of the coffee berry borer (Hypothenemus hampei).</title>
        <authorList>
            <person name="Errbii M."/>
            <person name="Myrie A."/>
        </authorList>
    </citation>
    <scope>NUCLEOTIDE SEQUENCE [LARGE SCALE GENOMIC DNA]</scope>
    <source>
        <strain evidence="8">JA-Hopewell-2020-01-JO</strain>
        <tissue evidence="8">Whole body</tissue>
    </source>
</reference>
<dbReference type="InterPro" id="IPR000326">
    <property type="entry name" value="PAP2/HPO"/>
</dbReference>
<sequence>MADEVVVVPLKKVVFDILLLQLVGWPILFLYLWGNPFQRGFFCDDESIRHPYHKSTVPSWTLYITGFGLNMITMILTEILNRPNDRKSFYFLGRNIPYWVYNSYCAIGMFAFGAACSQLTTDVMKYTIGRLRPHFYTVCDPNVNCSLPENMYRYHTDFVCRNSLALNNERIMKEMRLSFPSGHSSFSMYTMVYFAIYLQKRMTWDGSKLLRHTLQFLAVLSSVFTAMTRVSDYKHHWSDVLSGLFLGSIVAWIVARYFSTLFLSSSVPPGNSPEHSELNGHGNNRTTAIGV</sequence>
<dbReference type="AlphaFoldDB" id="A0ABD1F570"/>
<dbReference type="Pfam" id="PF01569">
    <property type="entry name" value="PAP2"/>
    <property type="match status" value="1"/>
</dbReference>
<dbReference type="CDD" id="cd03384">
    <property type="entry name" value="PAP2_wunen"/>
    <property type="match status" value="1"/>
</dbReference>
<feature type="domain" description="Phosphatidic acid phosphatase type 2/haloperoxidase" evidence="7">
    <location>
        <begin position="107"/>
        <end position="255"/>
    </location>
</feature>
<dbReference type="PANTHER" id="PTHR10165">
    <property type="entry name" value="LIPID PHOSPHATE PHOSPHATASE"/>
    <property type="match status" value="1"/>
</dbReference>
<protein>
    <recommendedName>
        <fullName evidence="7">Phosphatidic acid phosphatase type 2/haloperoxidase domain-containing protein</fullName>
    </recommendedName>
</protein>
<keyword evidence="3 6" id="KW-0812">Transmembrane</keyword>
<dbReference type="SMART" id="SM00014">
    <property type="entry name" value="acidPPc"/>
    <property type="match status" value="1"/>
</dbReference>
<dbReference type="PANTHER" id="PTHR10165:SF197">
    <property type="entry name" value="FI04477P-RELATED"/>
    <property type="match status" value="1"/>
</dbReference>
<feature type="transmembrane region" description="Helical" evidence="6">
    <location>
        <begin position="13"/>
        <end position="34"/>
    </location>
</feature>
<feature type="transmembrane region" description="Helical" evidence="6">
    <location>
        <begin position="209"/>
        <end position="228"/>
    </location>
</feature>
<evidence type="ECO:0000256" key="1">
    <source>
        <dbReference type="ARBA" id="ARBA00004141"/>
    </source>
</evidence>
<evidence type="ECO:0000256" key="6">
    <source>
        <dbReference type="SAM" id="Phobius"/>
    </source>
</evidence>
<feature type="transmembrane region" description="Helical" evidence="6">
    <location>
        <begin position="96"/>
        <end position="116"/>
    </location>
</feature>
<accession>A0ABD1F570</accession>